<protein>
    <recommendedName>
        <fullName evidence="3">DNA polymerase III, delta' subunit</fullName>
    </recommendedName>
</protein>
<proteinExistence type="predicted"/>
<dbReference type="AlphaFoldDB" id="A0A137SZ27"/>
<comment type="caution">
    <text evidence="1">The sequence shown here is derived from an EMBL/GenBank/DDBJ whole genome shotgun (WGS) entry which is preliminary data.</text>
</comment>
<dbReference type="PATRIC" id="fig|28125.4.peg.852"/>
<dbReference type="GO" id="GO:0006261">
    <property type="term" value="P:DNA-templated DNA replication"/>
    <property type="evidence" value="ECO:0007669"/>
    <property type="project" value="TreeGrafter"/>
</dbReference>
<reference evidence="1 2" key="1">
    <citation type="submission" date="2016-02" db="EMBL/GenBank/DDBJ databases">
        <authorList>
            <person name="Wen L."/>
            <person name="He K."/>
            <person name="Yang H."/>
        </authorList>
    </citation>
    <scope>NUCLEOTIDE SEQUENCE [LARGE SCALE GENOMIC DNA]</scope>
    <source>
        <strain evidence="1 2">GED7880</strain>
    </source>
</reference>
<organism evidence="1 2">
    <name type="scientific">Prevotella bivia</name>
    <dbReference type="NCBI Taxonomy" id="28125"/>
    <lineage>
        <taxon>Bacteria</taxon>
        <taxon>Pseudomonadati</taxon>
        <taxon>Bacteroidota</taxon>
        <taxon>Bacteroidia</taxon>
        <taxon>Bacteroidales</taxon>
        <taxon>Prevotellaceae</taxon>
        <taxon>Prevotella</taxon>
    </lineage>
</organism>
<dbReference type="InterPro" id="IPR027417">
    <property type="entry name" value="P-loop_NTPase"/>
</dbReference>
<dbReference type="EMBL" id="LTAG01000034">
    <property type="protein sequence ID" value="KXO17670.1"/>
    <property type="molecule type" value="Genomic_DNA"/>
</dbReference>
<dbReference type="InterPro" id="IPR050238">
    <property type="entry name" value="DNA_Rep/Repair_Clamp_Loader"/>
</dbReference>
<dbReference type="PANTHER" id="PTHR11669:SF8">
    <property type="entry name" value="DNA POLYMERASE III SUBUNIT DELTA"/>
    <property type="match status" value="1"/>
</dbReference>
<dbReference type="eggNOG" id="COG0470">
    <property type="taxonomic scope" value="Bacteria"/>
</dbReference>
<name>A0A137SZ27_9BACT</name>
<accession>A0A137SZ27</accession>
<evidence type="ECO:0000313" key="1">
    <source>
        <dbReference type="EMBL" id="KXO17670.1"/>
    </source>
</evidence>
<dbReference type="Proteomes" id="UP000070093">
    <property type="component" value="Unassembled WGS sequence"/>
</dbReference>
<dbReference type="SUPFAM" id="SSF52540">
    <property type="entry name" value="P-loop containing nucleoside triphosphate hydrolases"/>
    <property type="match status" value="1"/>
</dbReference>
<sequence length="384" mass="44442">MMNFNSVIGQTTTIQRLKSLVEENRVPHAILFSGPEGAGKMALAMDFACYLLTEGKPKDETSMFGDNDTSRDEAMLRKWEHPDLHFSYPTIKSAAMSSEHQPISADYIKEWRELILQGSYFTMEQWMKLMKATTQQAIITGAEADELSRKLALKSSQGGFKVAIIWRPERMNLTSANKFLKLLEEPPSGTIFLLVSEAPEALLETIRSRTQRIDVKRIDNAAIEQALVEQRGIDEEMAHRIARLANGNWLKALETMDADNENKSFLAQFQTLMRLVYLRNLKELKTWSDTVSGYGREKQRRMLAYFMQQVRENFIYNFRQPDLIYMTLEEEQFAKNFARFINEANVIEINELLERAYRDIHQNANAKIVFYDLALKMIVLILRK</sequence>
<evidence type="ECO:0000313" key="2">
    <source>
        <dbReference type="Proteomes" id="UP000070093"/>
    </source>
</evidence>
<gene>
    <name evidence="1" type="ORF">HMPREF3202_00867</name>
</gene>
<dbReference type="Pfam" id="PF13177">
    <property type="entry name" value="DNA_pol3_delta2"/>
    <property type="match status" value="1"/>
</dbReference>
<dbReference type="STRING" id="28125.HMPREF3202_00867"/>
<dbReference type="PANTHER" id="PTHR11669">
    <property type="entry name" value="REPLICATION FACTOR C / DNA POLYMERASE III GAMMA-TAU SUBUNIT"/>
    <property type="match status" value="1"/>
</dbReference>
<evidence type="ECO:0008006" key="3">
    <source>
        <dbReference type="Google" id="ProtNLM"/>
    </source>
</evidence>
<dbReference type="Gene3D" id="3.40.50.300">
    <property type="entry name" value="P-loop containing nucleotide triphosphate hydrolases"/>
    <property type="match status" value="1"/>
</dbReference>